<organism evidence="2 3">
    <name type="scientific">Lacipirellula parvula</name>
    <dbReference type="NCBI Taxonomy" id="2650471"/>
    <lineage>
        <taxon>Bacteria</taxon>
        <taxon>Pseudomonadati</taxon>
        <taxon>Planctomycetota</taxon>
        <taxon>Planctomycetia</taxon>
        <taxon>Pirellulales</taxon>
        <taxon>Lacipirellulaceae</taxon>
        <taxon>Lacipirellula</taxon>
    </lineage>
</organism>
<reference evidence="3" key="1">
    <citation type="submission" date="2019-10" db="EMBL/GenBank/DDBJ databases">
        <title>Lacipirellula parvula gen. nov., sp. nov., representing a lineage of planctomycetes widespread in freshwater anoxic habitats, and description of the family Lacipirellulaceae.</title>
        <authorList>
            <person name="Dedysh S.N."/>
            <person name="Kulichevskaya I.S."/>
            <person name="Beletsky A.V."/>
            <person name="Rakitin A.L."/>
            <person name="Mardanov A.V."/>
            <person name="Ivanova A.A."/>
            <person name="Saltykova V.X."/>
            <person name="Rijpstra W.I.C."/>
            <person name="Sinninghe Damste J.S."/>
            <person name="Ravin N.V."/>
        </authorList>
    </citation>
    <scope>NUCLEOTIDE SEQUENCE [LARGE SCALE GENOMIC DNA]</scope>
    <source>
        <strain evidence="3">PX69</strain>
    </source>
</reference>
<keyword evidence="1" id="KW-0812">Transmembrane</keyword>
<evidence type="ECO:0000256" key="1">
    <source>
        <dbReference type="SAM" id="Phobius"/>
    </source>
</evidence>
<accession>A0A5K7XFW8</accession>
<keyword evidence="1" id="KW-0472">Membrane</keyword>
<feature type="transmembrane region" description="Helical" evidence="1">
    <location>
        <begin position="127"/>
        <end position="146"/>
    </location>
</feature>
<evidence type="ECO:0000313" key="3">
    <source>
        <dbReference type="Proteomes" id="UP000326837"/>
    </source>
</evidence>
<keyword evidence="1" id="KW-1133">Transmembrane helix</keyword>
<evidence type="ECO:0000313" key="2">
    <source>
        <dbReference type="EMBL" id="BBO35710.1"/>
    </source>
</evidence>
<gene>
    <name evidence="2" type="ORF">PLANPX_5322</name>
</gene>
<sequence length="153" mass="16748">MTSRLDTLRVLASLKTQRQLVVDGTRDEYLLPGELLNDAASLVDLVESKSIVRDLTAEQITAILEFGTILRQNAGKINDGSNEFLIEQDKHWQAIRLAAQRCFAALTGEDVEQRPHAACAARRDEQGLYAVGCAVVALVAIGLESIEQRANAM</sequence>
<dbReference type="KEGG" id="lpav:PLANPX_5322"/>
<dbReference type="Proteomes" id="UP000326837">
    <property type="component" value="Chromosome"/>
</dbReference>
<dbReference type="AlphaFoldDB" id="A0A5K7XFW8"/>
<name>A0A5K7XFW8_9BACT</name>
<keyword evidence="3" id="KW-1185">Reference proteome</keyword>
<protein>
    <submittedName>
        <fullName evidence="2">Uncharacterized protein</fullName>
    </submittedName>
</protein>
<dbReference type="EMBL" id="AP021861">
    <property type="protein sequence ID" value="BBO35710.1"/>
    <property type="molecule type" value="Genomic_DNA"/>
</dbReference>
<proteinExistence type="predicted"/>